<evidence type="ECO:0000313" key="8">
    <source>
        <dbReference type="RefSeq" id="XP_055873346.1"/>
    </source>
</evidence>
<dbReference type="PROSITE" id="PS50209">
    <property type="entry name" value="CARD"/>
    <property type="match status" value="1"/>
</dbReference>
<dbReference type="GO" id="GO:0070513">
    <property type="term" value="F:death domain binding"/>
    <property type="evidence" value="ECO:0007669"/>
    <property type="project" value="InterPro"/>
</dbReference>
<dbReference type="InterPro" id="IPR001315">
    <property type="entry name" value="CARD"/>
</dbReference>
<dbReference type="Gene3D" id="1.10.533.10">
    <property type="entry name" value="Death Domain, Fas"/>
    <property type="match status" value="2"/>
</dbReference>
<evidence type="ECO:0000313" key="3">
    <source>
        <dbReference type="Proteomes" id="UP001165740"/>
    </source>
</evidence>
<dbReference type="GO" id="GO:0042981">
    <property type="term" value="P:regulation of apoptotic process"/>
    <property type="evidence" value="ECO:0007669"/>
    <property type="project" value="InterPro"/>
</dbReference>
<dbReference type="GO" id="GO:0002020">
    <property type="term" value="F:protease binding"/>
    <property type="evidence" value="ECO:0007669"/>
    <property type="project" value="InterPro"/>
</dbReference>
<dbReference type="OrthoDB" id="5981554at2759"/>
<dbReference type="InterPro" id="IPR037939">
    <property type="entry name" value="CRADD"/>
</dbReference>
<evidence type="ECO:0000313" key="5">
    <source>
        <dbReference type="RefSeq" id="XP_055873343.1"/>
    </source>
</evidence>
<evidence type="ECO:0000313" key="4">
    <source>
        <dbReference type="RefSeq" id="XP_055873342.1"/>
    </source>
</evidence>
<evidence type="ECO:0000313" key="7">
    <source>
        <dbReference type="RefSeq" id="XP_055873345.1"/>
    </source>
</evidence>
<dbReference type="RefSeq" id="XP_055873345.1">
    <property type="nucleotide sequence ID" value="XM_056017370.1"/>
</dbReference>
<dbReference type="InterPro" id="IPR011029">
    <property type="entry name" value="DEATH-like_dom_sf"/>
</dbReference>
<dbReference type="PANTHER" id="PTHR15034:SF5">
    <property type="entry name" value="DEATH DOMAIN-CONTAINING PROTEIN CRADD"/>
    <property type="match status" value="1"/>
</dbReference>
<dbReference type="Pfam" id="PF00619">
    <property type="entry name" value="CARD"/>
    <property type="match status" value="1"/>
</dbReference>
<evidence type="ECO:0000259" key="1">
    <source>
        <dbReference type="PROSITE" id="PS50017"/>
    </source>
</evidence>
<feature type="domain" description="Death" evidence="1">
    <location>
        <begin position="139"/>
        <end position="195"/>
    </location>
</feature>
<dbReference type="RefSeq" id="XP_055873344.1">
    <property type="nucleotide sequence ID" value="XM_056017369.1"/>
</dbReference>
<name>A0A9W2ZEF9_BIOGL</name>
<dbReference type="GeneID" id="106062649"/>
<gene>
    <name evidence="4 5 6 7 8 9" type="primary">LOC106062649</name>
</gene>
<dbReference type="OMA" id="ARMENTH"/>
<dbReference type="CDD" id="cd01671">
    <property type="entry name" value="CARD"/>
    <property type="match status" value="1"/>
</dbReference>
<organism evidence="3 5">
    <name type="scientific">Biomphalaria glabrata</name>
    <name type="common">Bloodfluke planorb</name>
    <name type="synonym">Freshwater snail</name>
    <dbReference type="NCBI Taxonomy" id="6526"/>
    <lineage>
        <taxon>Eukaryota</taxon>
        <taxon>Metazoa</taxon>
        <taxon>Spiralia</taxon>
        <taxon>Lophotrochozoa</taxon>
        <taxon>Mollusca</taxon>
        <taxon>Gastropoda</taxon>
        <taxon>Heterobranchia</taxon>
        <taxon>Euthyneura</taxon>
        <taxon>Panpulmonata</taxon>
        <taxon>Hygrophila</taxon>
        <taxon>Lymnaeoidea</taxon>
        <taxon>Planorbidae</taxon>
        <taxon>Biomphalaria</taxon>
    </lineage>
</organism>
<evidence type="ECO:0000313" key="9">
    <source>
        <dbReference type="RefSeq" id="XP_055873347.1"/>
    </source>
</evidence>
<sequence>MSASYSESSLSYDSESKIQQNWIFLLDELDEADIVDHLFEAREITRDQIDEIESKPTKRKKTEALLKFILQKKKQKLYDVFVETLKIDYIHVVDKLNATKVIPAEPKVAPYDWFKDIPVSKKQLALRESDASRFSNCFGSGWEAIMYSLGIKKTELELELENVGHRNKQTITNLIIRWKQRNGKSATLEKFMNTVINSSVKLTRLSLESQRTSVTRRVEHVTHHLIHITVEKCALLWYQFLFYLQCLL</sequence>
<feature type="domain" description="CARD" evidence="2">
    <location>
        <begin position="10"/>
        <end position="86"/>
    </location>
</feature>
<dbReference type="AlphaFoldDB" id="A0A9W2ZEF9"/>
<protein>
    <submittedName>
        <fullName evidence="4 5">Uncharacterized protein LOC106062649 isoform X1</fullName>
    </submittedName>
</protein>
<dbReference type="PROSITE" id="PS50017">
    <property type="entry name" value="DEATH_DOMAIN"/>
    <property type="match status" value="1"/>
</dbReference>
<dbReference type="RefSeq" id="XP_055873342.1">
    <property type="nucleotide sequence ID" value="XM_056017367.1"/>
</dbReference>
<dbReference type="Proteomes" id="UP001165740">
    <property type="component" value="Chromosome 18"/>
</dbReference>
<dbReference type="RefSeq" id="XP_055873347.1">
    <property type="nucleotide sequence ID" value="XM_056017372.1"/>
</dbReference>
<dbReference type="RefSeq" id="XP_055873343.1">
    <property type="nucleotide sequence ID" value="XM_056017368.1"/>
</dbReference>
<dbReference type="RefSeq" id="XP_055873346.1">
    <property type="nucleotide sequence ID" value="XM_056017371.1"/>
</dbReference>
<dbReference type="PANTHER" id="PTHR15034">
    <property type="entry name" value="DEATH DOMAIN-CONTAINING PROTEIN CRADD"/>
    <property type="match status" value="1"/>
</dbReference>
<dbReference type="GO" id="GO:0007165">
    <property type="term" value="P:signal transduction"/>
    <property type="evidence" value="ECO:0007669"/>
    <property type="project" value="InterPro"/>
</dbReference>
<dbReference type="InterPro" id="IPR000488">
    <property type="entry name" value="Death_dom"/>
</dbReference>
<reference evidence="4 5" key="1">
    <citation type="submission" date="2025-04" db="UniProtKB">
        <authorList>
            <consortium name="RefSeq"/>
        </authorList>
    </citation>
    <scope>IDENTIFICATION</scope>
</reference>
<dbReference type="SUPFAM" id="SSF47986">
    <property type="entry name" value="DEATH domain"/>
    <property type="match status" value="2"/>
</dbReference>
<proteinExistence type="predicted"/>
<evidence type="ECO:0000259" key="2">
    <source>
        <dbReference type="PROSITE" id="PS50209"/>
    </source>
</evidence>
<keyword evidence="3" id="KW-1185">Reference proteome</keyword>
<evidence type="ECO:0000313" key="6">
    <source>
        <dbReference type="RefSeq" id="XP_055873344.1"/>
    </source>
</evidence>
<accession>A0A9W2ZEF9</accession>